<dbReference type="AlphaFoldDB" id="F4KSR5"/>
<dbReference type="HOGENOM" id="CLU_1199097_0_0_10"/>
<keyword evidence="2" id="KW-1185">Reference proteome</keyword>
<dbReference type="STRING" id="760192.Halhy_0116"/>
<dbReference type="eggNOG" id="ENOG503337T">
    <property type="taxonomic scope" value="Bacteria"/>
</dbReference>
<reference key="2">
    <citation type="submission" date="2011-04" db="EMBL/GenBank/DDBJ databases">
        <title>Complete sequence of chromosome of Haliscomenobacter hydrossis DSM 1100.</title>
        <authorList>
            <consortium name="US DOE Joint Genome Institute (JGI-PGF)"/>
            <person name="Lucas S."/>
            <person name="Han J."/>
            <person name="Lapidus A."/>
            <person name="Bruce D."/>
            <person name="Goodwin L."/>
            <person name="Pitluck S."/>
            <person name="Peters L."/>
            <person name="Kyrpides N."/>
            <person name="Mavromatis K."/>
            <person name="Ivanova N."/>
            <person name="Ovchinnikova G."/>
            <person name="Pagani I."/>
            <person name="Daligault H."/>
            <person name="Detter J.C."/>
            <person name="Han C."/>
            <person name="Land M."/>
            <person name="Hauser L."/>
            <person name="Markowitz V."/>
            <person name="Cheng J.-F."/>
            <person name="Hugenholtz P."/>
            <person name="Woyke T."/>
            <person name="Wu D."/>
            <person name="Verbarg S."/>
            <person name="Frueling A."/>
            <person name="Brambilla E."/>
            <person name="Klenk H.-P."/>
            <person name="Eisen J.A."/>
        </authorList>
    </citation>
    <scope>NUCLEOTIDE SEQUENCE</scope>
    <source>
        <strain>DSM 1100</strain>
    </source>
</reference>
<organism evidence="1 2">
    <name type="scientific">Haliscomenobacter hydrossis (strain ATCC 27775 / DSM 1100 / LMG 10767 / O)</name>
    <dbReference type="NCBI Taxonomy" id="760192"/>
    <lineage>
        <taxon>Bacteria</taxon>
        <taxon>Pseudomonadati</taxon>
        <taxon>Bacteroidota</taxon>
        <taxon>Saprospiria</taxon>
        <taxon>Saprospirales</taxon>
        <taxon>Haliscomenobacteraceae</taxon>
        <taxon>Haliscomenobacter</taxon>
    </lineage>
</organism>
<dbReference type="KEGG" id="hhy:Halhy_0116"/>
<sequence>MKKQSAHRQYNFPDADLYLLCMERIRDAHRDLQYFEQYGYSLDRLKGFKTLCDQLNTLADDDELVGEQMLMTEKKDAAAEKLKTAVRSLMTRVAMKYNNRSGRYRKFGTAKMGDMTDAQLLFCGRRVVRVARQQIDFLAEVGVNETQIQRVVDAHQEFENALNIQQDKIADRDISVERRIDQGNKLYQELIVLCNIGKDIWAERDVSKYESYTIYESNNDQKIARKAKLSQEGISS</sequence>
<dbReference type="OrthoDB" id="1242093at2"/>
<reference evidence="1 2" key="1">
    <citation type="journal article" date="2011" name="Stand. Genomic Sci.">
        <title>Complete genome sequence of Haliscomenobacter hydrossis type strain (O).</title>
        <authorList>
            <consortium name="US DOE Joint Genome Institute (JGI-PGF)"/>
            <person name="Daligault H."/>
            <person name="Lapidus A."/>
            <person name="Zeytun A."/>
            <person name="Nolan M."/>
            <person name="Lucas S."/>
            <person name="Del Rio T.G."/>
            <person name="Tice H."/>
            <person name="Cheng J.F."/>
            <person name="Tapia R."/>
            <person name="Han C."/>
            <person name="Goodwin L."/>
            <person name="Pitluck S."/>
            <person name="Liolios K."/>
            <person name="Pagani I."/>
            <person name="Ivanova N."/>
            <person name="Huntemann M."/>
            <person name="Mavromatis K."/>
            <person name="Mikhailova N."/>
            <person name="Pati A."/>
            <person name="Chen A."/>
            <person name="Palaniappan K."/>
            <person name="Land M."/>
            <person name="Hauser L."/>
            <person name="Brambilla E.M."/>
            <person name="Rohde M."/>
            <person name="Verbarg S."/>
            <person name="Goker M."/>
            <person name="Bristow J."/>
            <person name="Eisen J.A."/>
            <person name="Markowitz V."/>
            <person name="Hugenholtz P."/>
            <person name="Kyrpides N.C."/>
            <person name="Klenk H.P."/>
            <person name="Woyke T."/>
        </authorList>
    </citation>
    <scope>NUCLEOTIDE SEQUENCE [LARGE SCALE GENOMIC DNA]</scope>
    <source>
        <strain evidence="2">ATCC 27775 / DSM 1100 / LMG 10767 / O</strain>
    </source>
</reference>
<dbReference type="RefSeq" id="WP_013762593.1">
    <property type="nucleotide sequence ID" value="NC_015510.1"/>
</dbReference>
<gene>
    <name evidence="1" type="ordered locus">Halhy_0116</name>
</gene>
<protein>
    <submittedName>
        <fullName evidence="1">Uncharacterized protein</fullName>
    </submittedName>
</protein>
<evidence type="ECO:0000313" key="2">
    <source>
        <dbReference type="Proteomes" id="UP000008461"/>
    </source>
</evidence>
<dbReference type="Proteomes" id="UP000008461">
    <property type="component" value="Chromosome"/>
</dbReference>
<proteinExistence type="predicted"/>
<accession>F4KSR5</accession>
<name>F4KSR5_HALH1</name>
<dbReference type="EMBL" id="CP002691">
    <property type="protein sequence ID" value="AEE48029.1"/>
    <property type="molecule type" value="Genomic_DNA"/>
</dbReference>
<evidence type="ECO:0000313" key="1">
    <source>
        <dbReference type="EMBL" id="AEE48029.1"/>
    </source>
</evidence>